<dbReference type="InterPro" id="IPR023631">
    <property type="entry name" value="Amidase_dom"/>
</dbReference>
<dbReference type="Gene3D" id="3.90.1300.10">
    <property type="entry name" value="Amidase signature (AS) domain"/>
    <property type="match status" value="1"/>
</dbReference>
<accession>A0A5B7I224</accession>
<reference evidence="2 3" key="1">
    <citation type="submission" date="2019-05" db="EMBL/GenBank/DDBJ databases">
        <title>Another draft genome of Portunus trituberculatus and its Hox gene families provides insights of decapod evolution.</title>
        <authorList>
            <person name="Jeong J.-H."/>
            <person name="Song I."/>
            <person name="Kim S."/>
            <person name="Choi T."/>
            <person name="Kim D."/>
            <person name="Ryu S."/>
            <person name="Kim W."/>
        </authorList>
    </citation>
    <scope>NUCLEOTIDE SEQUENCE [LARGE SCALE GENOMIC DNA]</scope>
    <source>
        <tissue evidence="2">Muscle</tissue>
    </source>
</reference>
<dbReference type="PANTHER" id="PTHR43372:SF4">
    <property type="entry name" value="FATTY-ACID AMIDE HYDROLASE 2"/>
    <property type="match status" value="1"/>
</dbReference>
<keyword evidence="2" id="KW-0378">Hydrolase</keyword>
<dbReference type="Pfam" id="PF01425">
    <property type="entry name" value="Amidase"/>
    <property type="match status" value="1"/>
</dbReference>
<comment type="caution">
    <text evidence="2">The sequence shown here is derived from an EMBL/GenBank/DDBJ whole genome shotgun (WGS) entry which is preliminary data.</text>
</comment>
<dbReference type="SUPFAM" id="SSF75304">
    <property type="entry name" value="Amidase signature (AS) enzymes"/>
    <property type="match status" value="1"/>
</dbReference>
<evidence type="ECO:0000313" key="2">
    <source>
        <dbReference type="EMBL" id="MPC75008.1"/>
    </source>
</evidence>
<dbReference type="GO" id="GO:0016787">
    <property type="term" value="F:hydrolase activity"/>
    <property type="evidence" value="ECO:0007669"/>
    <property type="project" value="UniProtKB-KW"/>
</dbReference>
<protein>
    <submittedName>
        <fullName evidence="2">Fatty-acid amide hydrolase 2</fullName>
    </submittedName>
</protein>
<sequence>MAVTNVPELAVWVESYNLLNGRTVNPYDVSRTPGGSSGGEVCVSVCVCVCWGSCFTVLSSVAESYHKRQILSLDCGDRQHY</sequence>
<keyword evidence="3" id="KW-1185">Reference proteome</keyword>
<dbReference type="PANTHER" id="PTHR43372">
    <property type="entry name" value="FATTY-ACID AMIDE HYDROLASE"/>
    <property type="match status" value="1"/>
</dbReference>
<feature type="domain" description="Amidase" evidence="1">
    <location>
        <begin position="3"/>
        <end position="40"/>
    </location>
</feature>
<evidence type="ECO:0000259" key="1">
    <source>
        <dbReference type="Pfam" id="PF01425"/>
    </source>
</evidence>
<gene>
    <name evidence="2" type="primary">FAAH2_2</name>
    <name evidence="2" type="ORF">E2C01_069391</name>
</gene>
<dbReference type="EMBL" id="VSRR010040178">
    <property type="protein sequence ID" value="MPC75008.1"/>
    <property type="molecule type" value="Genomic_DNA"/>
</dbReference>
<dbReference type="Proteomes" id="UP000324222">
    <property type="component" value="Unassembled WGS sequence"/>
</dbReference>
<name>A0A5B7I224_PORTR</name>
<dbReference type="OrthoDB" id="6336362at2759"/>
<proteinExistence type="predicted"/>
<evidence type="ECO:0000313" key="3">
    <source>
        <dbReference type="Proteomes" id="UP000324222"/>
    </source>
</evidence>
<dbReference type="InterPro" id="IPR036928">
    <property type="entry name" value="AS_sf"/>
</dbReference>
<dbReference type="InterPro" id="IPR052739">
    <property type="entry name" value="FAAH2"/>
</dbReference>
<dbReference type="GO" id="GO:0012505">
    <property type="term" value="C:endomembrane system"/>
    <property type="evidence" value="ECO:0007669"/>
    <property type="project" value="TreeGrafter"/>
</dbReference>
<dbReference type="AlphaFoldDB" id="A0A5B7I224"/>
<organism evidence="2 3">
    <name type="scientific">Portunus trituberculatus</name>
    <name type="common">Swimming crab</name>
    <name type="synonym">Neptunus trituberculatus</name>
    <dbReference type="NCBI Taxonomy" id="210409"/>
    <lineage>
        <taxon>Eukaryota</taxon>
        <taxon>Metazoa</taxon>
        <taxon>Ecdysozoa</taxon>
        <taxon>Arthropoda</taxon>
        <taxon>Crustacea</taxon>
        <taxon>Multicrustacea</taxon>
        <taxon>Malacostraca</taxon>
        <taxon>Eumalacostraca</taxon>
        <taxon>Eucarida</taxon>
        <taxon>Decapoda</taxon>
        <taxon>Pleocyemata</taxon>
        <taxon>Brachyura</taxon>
        <taxon>Eubrachyura</taxon>
        <taxon>Portunoidea</taxon>
        <taxon>Portunidae</taxon>
        <taxon>Portuninae</taxon>
        <taxon>Portunus</taxon>
    </lineage>
</organism>